<dbReference type="InterPro" id="IPR025332">
    <property type="entry name" value="DUF4238"/>
</dbReference>
<accession>A0A1I3JE23</accession>
<gene>
    <name evidence="1" type="ORF">SAMN05444682_104402</name>
</gene>
<keyword evidence="2" id="KW-1185">Reference proteome</keyword>
<name>A0A1I3JE23_9SPHI</name>
<evidence type="ECO:0000313" key="1">
    <source>
        <dbReference type="EMBL" id="SFI58208.1"/>
    </source>
</evidence>
<dbReference type="Proteomes" id="UP000198670">
    <property type="component" value="Unassembled WGS sequence"/>
</dbReference>
<dbReference type="EMBL" id="FOQO01000004">
    <property type="protein sequence ID" value="SFI58208.1"/>
    <property type="molecule type" value="Genomic_DNA"/>
</dbReference>
<evidence type="ECO:0000313" key="2">
    <source>
        <dbReference type="Proteomes" id="UP000198670"/>
    </source>
</evidence>
<sequence length="252" mass="29276">MHPKNQNQHRVSQTYLKQFGYNHNDDWKVSVYRVGHPSTENLSISEFTADFNIFDAPFGDMEFRRNFEIQCGKIENFYPVIISNLQNQKQLTSKNIEVLCHFIASLLARSIPFTDFIQMILRNEQACNRFIEEISMFSENKEVLQTTLNLLPVDLQLNTILGSITAHLVEVLRNFSFLVLEKPTDIAWMTTDNPVVLDKKENFEWLISPDTEIYLPLSGDFCLFGFHHGANDKTNPIRNLRENKINKTRCAV</sequence>
<proteinExistence type="predicted"/>
<dbReference type="AlphaFoldDB" id="A0A1I3JE23"/>
<protein>
    <recommendedName>
        <fullName evidence="3">DUF4238 domain-containing protein</fullName>
    </recommendedName>
</protein>
<evidence type="ECO:0008006" key="3">
    <source>
        <dbReference type="Google" id="ProtNLM"/>
    </source>
</evidence>
<organism evidence="1 2">
    <name type="scientific">Parapedobacter indicus</name>
    <dbReference type="NCBI Taxonomy" id="1477437"/>
    <lineage>
        <taxon>Bacteria</taxon>
        <taxon>Pseudomonadati</taxon>
        <taxon>Bacteroidota</taxon>
        <taxon>Sphingobacteriia</taxon>
        <taxon>Sphingobacteriales</taxon>
        <taxon>Sphingobacteriaceae</taxon>
        <taxon>Parapedobacter</taxon>
    </lineage>
</organism>
<dbReference type="Pfam" id="PF14022">
    <property type="entry name" value="DUF4238"/>
    <property type="match status" value="1"/>
</dbReference>
<reference evidence="1 2" key="1">
    <citation type="submission" date="2016-10" db="EMBL/GenBank/DDBJ databases">
        <authorList>
            <person name="de Groot N.N."/>
        </authorList>
    </citation>
    <scope>NUCLEOTIDE SEQUENCE [LARGE SCALE GENOMIC DNA]</scope>
    <source>
        <strain evidence="1 2">RK1</strain>
    </source>
</reference>
<dbReference type="RefSeq" id="WP_090626631.1">
    <property type="nucleotide sequence ID" value="NZ_FOQO01000004.1"/>
</dbReference>
<dbReference type="OrthoDB" id="1417356at2"/>
<dbReference type="STRING" id="1477437.SAMN05444682_104402"/>